<dbReference type="SUPFAM" id="SSF81301">
    <property type="entry name" value="Nucleotidyltransferase"/>
    <property type="match status" value="1"/>
</dbReference>
<evidence type="ECO:0000256" key="2">
    <source>
        <dbReference type="ARBA" id="ARBA00022679"/>
    </source>
</evidence>
<keyword evidence="8" id="KW-0694">RNA-binding</keyword>
<comment type="cofactor">
    <cofactor evidence="1">
        <name>Mg(2+)</name>
        <dbReference type="ChEBI" id="CHEBI:18420"/>
    </cofactor>
</comment>
<accession>A0A839UA77</accession>
<dbReference type="GO" id="GO:0016779">
    <property type="term" value="F:nucleotidyltransferase activity"/>
    <property type="evidence" value="ECO:0007669"/>
    <property type="project" value="UniProtKB-KW"/>
</dbReference>
<sequence>MSATVSIADNASWLKDESLQRLLAVLATDGEGARVVGGAVRNTLLGQKISDIDIATTCLPEETLRRAIGAGFKAVPTGIDHGTITVIAHGRPFEVTTLRADIETDGRHAEVAYGRDWQVDANRRDFTMNALYVEADGTIVDLVGGLADVETRTLRFIGDPEQRIREDYLRILRFFRFFAWYGKGRPESEGLKACARLKDGLTRLSAERIWSELKRLLSAPDPSRALLWMRQAGVLTAVLPESEKWGIDTIHSLVKTEQDLHWEVDSLLRLASMIPPQSGRIAEMASRLKLSNNERARLETWAETAMPQPEISESGFAKQLYRSDQQGMRDRLSLALVSARAEAINDNAAMMRAGHLSKLLEYLDSYERPKFPVCGGDLLAAGLEKGPEIGKVQRALEDDWINSGFTLERDTLLAKIPEYAGKA</sequence>
<dbReference type="EMBL" id="JACHXN010000004">
    <property type="protein sequence ID" value="MBB3145189.1"/>
    <property type="molecule type" value="Genomic_DNA"/>
</dbReference>
<evidence type="ECO:0000256" key="5">
    <source>
        <dbReference type="ARBA" id="ARBA00022723"/>
    </source>
</evidence>
<evidence type="ECO:0000256" key="6">
    <source>
        <dbReference type="ARBA" id="ARBA00022741"/>
    </source>
</evidence>
<dbReference type="Gene3D" id="3.30.460.10">
    <property type="entry name" value="Beta Polymerase, domain 2"/>
    <property type="match status" value="1"/>
</dbReference>
<dbReference type="GO" id="GO:0008033">
    <property type="term" value="P:tRNA processing"/>
    <property type="evidence" value="ECO:0007669"/>
    <property type="project" value="UniProtKB-KW"/>
</dbReference>
<dbReference type="CDD" id="cd05398">
    <property type="entry name" value="NT_ClassII-CCAase"/>
    <property type="match status" value="1"/>
</dbReference>
<dbReference type="PANTHER" id="PTHR46173:SF1">
    <property type="entry name" value="CCA TRNA NUCLEOTIDYLTRANSFERASE 1, MITOCHONDRIAL"/>
    <property type="match status" value="1"/>
</dbReference>
<name>A0A839UA77_9HYPH</name>
<evidence type="ECO:0000259" key="9">
    <source>
        <dbReference type="Pfam" id="PF01743"/>
    </source>
</evidence>
<dbReference type="GO" id="GO:0000049">
    <property type="term" value="F:tRNA binding"/>
    <property type="evidence" value="ECO:0007669"/>
    <property type="project" value="TreeGrafter"/>
</dbReference>
<dbReference type="GO" id="GO:0000166">
    <property type="term" value="F:nucleotide binding"/>
    <property type="evidence" value="ECO:0007669"/>
    <property type="project" value="UniProtKB-KW"/>
</dbReference>
<protein>
    <submittedName>
        <fullName evidence="11">tRNA nucleotidyltransferase/poly(A) polymerase</fullName>
    </submittedName>
</protein>
<keyword evidence="7" id="KW-0460">Magnesium</keyword>
<dbReference type="PANTHER" id="PTHR46173">
    <property type="entry name" value="CCA TRNA NUCLEOTIDYLTRANSFERASE 1, MITOCHONDRIAL"/>
    <property type="match status" value="1"/>
</dbReference>
<dbReference type="InterPro" id="IPR032828">
    <property type="entry name" value="PolyA_RNA-bd"/>
</dbReference>
<keyword evidence="2 8" id="KW-0808">Transferase</keyword>
<reference evidence="11 12" key="1">
    <citation type="submission" date="2020-08" db="EMBL/GenBank/DDBJ databases">
        <title>Genomic Encyclopedia of Type Strains, Phase III (KMG-III): the genomes of soil and plant-associated and newly described type strains.</title>
        <authorList>
            <person name="Whitman W."/>
        </authorList>
    </citation>
    <scope>NUCLEOTIDE SEQUENCE [LARGE SCALE GENOMIC DNA]</scope>
    <source>
        <strain evidence="11 12">CECT 7015</strain>
    </source>
</reference>
<evidence type="ECO:0000256" key="1">
    <source>
        <dbReference type="ARBA" id="ARBA00001946"/>
    </source>
</evidence>
<feature type="domain" description="tRNA nucleotidyltransferase/poly(A) polymerase RNA and SrmB- binding" evidence="10">
    <location>
        <begin position="188"/>
        <end position="242"/>
    </location>
</feature>
<comment type="similarity">
    <text evidence="8">Belongs to the tRNA nucleotidyltransferase/poly(A) polymerase family.</text>
</comment>
<gene>
    <name evidence="11" type="ORF">FHS21_001594</name>
</gene>
<dbReference type="GO" id="GO:0046872">
    <property type="term" value="F:metal ion binding"/>
    <property type="evidence" value="ECO:0007669"/>
    <property type="project" value="UniProtKB-KW"/>
</dbReference>
<dbReference type="InterPro" id="IPR043519">
    <property type="entry name" value="NT_sf"/>
</dbReference>
<feature type="domain" description="Poly A polymerase head" evidence="9">
    <location>
        <begin position="33"/>
        <end position="155"/>
    </location>
</feature>
<keyword evidence="3" id="KW-0819">tRNA processing</keyword>
<evidence type="ECO:0000313" key="11">
    <source>
        <dbReference type="EMBL" id="MBB3145189.1"/>
    </source>
</evidence>
<dbReference type="RefSeq" id="WP_112530659.1">
    <property type="nucleotide sequence ID" value="NZ_JACHXN010000004.1"/>
</dbReference>
<organism evidence="11 12">
    <name type="scientific">Phyllobacterium trifolii</name>
    <dbReference type="NCBI Taxonomy" id="300193"/>
    <lineage>
        <taxon>Bacteria</taxon>
        <taxon>Pseudomonadati</taxon>
        <taxon>Pseudomonadota</taxon>
        <taxon>Alphaproteobacteria</taxon>
        <taxon>Hyphomicrobiales</taxon>
        <taxon>Phyllobacteriaceae</taxon>
        <taxon>Phyllobacterium</taxon>
    </lineage>
</organism>
<keyword evidence="4" id="KW-0548">Nucleotidyltransferase</keyword>
<dbReference type="Proteomes" id="UP000554520">
    <property type="component" value="Unassembled WGS sequence"/>
</dbReference>
<keyword evidence="12" id="KW-1185">Reference proteome</keyword>
<dbReference type="Pfam" id="PF12627">
    <property type="entry name" value="PolyA_pol_RNAbd"/>
    <property type="match status" value="1"/>
</dbReference>
<evidence type="ECO:0000256" key="4">
    <source>
        <dbReference type="ARBA" id="ARBA00022695"/>
    </source>
</evidence>
<dbReference type="SUPFAM" id="SSF81891">
    <property type="entry name" value="Poly A polymerase C-terminal region-like"/>
    <property type="match status" value="1"/>
</dbReference>
<evidence type="ECO:0000256" key="8">
    <source>
        <dbReference type="RuleBase" id="RU003953"/>
    </source>
</evidence>
<evidence type="ECO:0000259" key="10">
    <source>
        <dbReference type="Pfam" id="PF12627"/>
    </source>
</evidence>
<dbReference type="AlphaFoldDB" id="A0A839UA77"/>
<dbReference type="Gene3D" id="1.10.3090.10">
    <property type="entry name" value="cca-adding enzyme, domain 2"/>
    <property type="match status" value="1"/>
</dbReference>
<evidence type="ECO:0000256" key="3">
    <source>
        <dbReference type="ARBA" id="ARBA00022694"/>
    </source>
</evidence>
<dbReference type="Pfam" id="PF01743">
    <property type="entry name" value="PolyA_pol"/>
    <property type="match status" value="1"/>
</dbReference>
<comment type="caution">
    <text evidence="11">The sequence shown here is derived from an EMBL/GenBank/DDBJ whole genome shotgun (WGS) entry which is preliminary data.</text>
</comment>
<proteinExistence type="inferred from homology"/>
<keyword evidence="6" id="KW-0547">Nucleotide-binding</keyword>
<evidence type="ECO:0000256" key="7">
    <source>
        <dbReference type="ARBA" id="ARBA00022842"/>
    </source>
</evidence>
<dbReference type="InterPro" id="IPR050264">
    <property type="entry name" value="Bact_CCA-adding_enz_type3_sf"/>
</dbReference>
<keyword evidence="5" id="KW-0479">Metal-binding</keyword>
<evidence type="ECO:0000313" key="12">
    <source>
        <dbReference type="Proteomes" id="UP000554520"/>
    </source>
</evidence>
<dbReference type="InterPro" id="IPR002646">
    <property type="entry name" value="PolA_pol_head_dom"/>
</dbReference>